<evidence type="ECO:0000256" key="9">
    <source>
        <dbReference type="PROSITE-ProRule" id="PRU00464"/>
    </source>
</evidence>
<keyword evidence="6" id="KW-0238">DNA-binding</keyword>
<dbReference type="PANTHER" id="PTHR12486:SF4">
    <property type="entry name" value="APRATAXIN"/>
    <property type="match status" value="1"/>
</dbReference>
<evidence type="ECO:0000256" key="5">
    <source>
        <dbReference type="ARBA" id="ARBA00022833"/>
    </source>
</evidence>
<evidence type="ECO:0000256" key="4">
    <source>
        <dbReference type="ARBA" id="ARBA00022771"/>
    </source>
</evidence>
<name>A0ABD2PA95_9CUCU</name>
<dbReference type="InterPro" id="IPR019808">
    <property type="entry name" value="Histidine_triad_CS"/>
</dbReference>
<dbReference type="Gene3D" id="3.30.428.10">
    <property type="entry name" value="HIT-like"/>
    <property type="match status" value="1"/>
</dbReference>
<keyword evidence="8" id="KW-0539">Nucleus</keyword>
<dbReference type="InterPro" id="IPR011146">
    <property type="entry name" value="HIT-like"/>
</dbReference>
<keyword evidence="3" id="KW-0227">DNA damage</keyword>
<evidence type="ECO:0000313" key="11">
    <source>
        <dbReference type="EMBL" id="KAL3287420.1"/>
    </source>
</evidence>
<keyword evidence="2" id="KW-0479">Metal-binding</keyword>
<evidence type="ECO:0000256" key="7">
    <source>
        <dbReference type="ARBA" id="ARBA00023204"/>
    </source>
</evidence>
<keyword evidence="5" id="KW-0862">Zinc</keyword>
<reference evidence="11 12" key="1">
    <citation type="journal article" date="2021" name="BMC Biol.">
        <title>Horizontally acquired antibacterial genes associated with adaptive radiation of ladybird beetles.</title>
        <authorList>
            <person name="Li H.S."/>
            <person name="Tang X.F."/>
            <person name="Huang Y.H."/>
            <person name="Xu Z.Y."/>
            <person name="Chen M.L."/>
            <person name="Du X.Y."/>
            <person name="Qiu B.Y."/>
            <person name="Chen P.T."/>
            <person name="Zhang W."/>
            <person name="Slipinski A."/>
            <person name="Escalona H.E."/>
            <person name="Waterhouse R.M."/>
            <person name="Zwick A."/>
            <person name="Pang H."/>
        </authorList>
    </citation>
    <scope>NUCLEOTIDE SEQUENCE [LARGE SCALE GENOMIC DNA]</scope>
    <source>
        <strain evidence="11">SYSU2018</strain>
    </source>
</reference>
<comment type="caution">
    <text evidence="11">The sequence shown here is derived from an EMBL/GenBank/DDBJ whole genome shotgun (WGS) entry which is preliminary data.</text>
</comment>
<comment type="caution">
    <text evidence="9">Lacks conserved residue(s) required for the propagation of feature annotation.</text>
</comment>
<keyword evidence="7" id="KW-0234">DNA repair</keyword>
<sequence length="195" mass="22764">MPKRIVTTSENVSHKKQKTFHWSSGLVQAVQNPELLVLSDDLVYVIKDKYPKSQCHFLIICKKDIGSLSDVKIEDIDLLKHMNEMAEKMKKSNDEYRSFNVGYHAEPSMSRLHLHVISDDMDSSHLKTKKHWNSFTTEFFISSEVVIENLIKNKKVILPSKEECRKFLELPLKCHKCDFKPKNMPDLKKHIVNHC</sequence>
<dbReference type="SUPFAM" id="SSF54197">
    <property type="entry name" value="HIT-like"/>
    <property type="match status" value="1"/>
</dbReference>
<dbReference type="InterPro" id="IPR032566">
    <property type="entry name" value="Znf-C2HE"/>
</dbReference>
<evidence type="ECO:0000259" key="10">
    <source>
        <dbReference type="PROSITE" id="PS51084"/>
    </source>
</evidence>
<evidence type="ECO:0000256" key="6">
    <source>
        <dbReference type="ARBA" id="ARBA00023125"/>
    </source>
</evidence>
<dbReference type="GO" id="GO:0003677">
    <property type="term" value="F:DNA binding"/>
    <property type="evidence" value="ECO:0007669"/>
    <property type="project" value="UniProtKB-KW"/>
</dbReference>
<organism evidence="11 12">
    <name type="scientific">Cryptolaemus montrouzieri</name>
    <dbReference type="NCBI Taxonomy" id="559131"/>
    <lineage>
        <taxon>Eukaryota</taxon>
        <taxon>Metazoa</taxon>
        <taxon>Ecdysozoa</taxon>
        <taxon>Arthropoda</taxon>
        <taxon>Hexapoda</taxon>
        <taxon>Insecta</taxon>
        <taxon>Pterygota</taxon>
        <taxon>Neoptera</taxon>
        <taxon>Endopterygota</taxon>
        <taxon>Coleoptera</taxon>
        <taxon>Polyphaga</taxon>
        <taxon>Cucujiformia</taxon>
        <taxon>Coccinelloidea</taxon>
        <taxon>Coccinellidae</taxon>
        <taxon>Scymninae</taxon>
        <taxon>Scymnini</taxon>
        <taxon>Cryptolaemus</taxon>
    </lineage>
</organism>
<dbReference type="PROSITE" id="PS00892">
    <property type="entry name" value="HIT_1"/>
    <property type="match status" value="1"/>
</dbReference>
<dbReference type="PROSITE" id="PS51084">
    <property type="entry name" value="HIT_2"/>
    <property type="match status" value="1"/>
</dbReference>
<feature type="domain" description="HIT" evidence="10">
    <location>
        <begin position="23"/>
        <end position="126"/>
    </location>
</feature>
<proteinExistence type="predicted"/>
<evidence type="ECO:0000313" key="12">
    <source>
        <dbReference type="Proteomes" id="UP001516400"/>
    </source>
</evidence>
<dbReference type="PANTHER" id="PTHR12486">
    <property type="entry name" value="APRATAXIN-RELATED"/>
    <property type="match status" value="1"/>
</dbReference>
<keyword evidence="12" id="KW-1185">Reference proteome</keyword>
<evidence type="ECO:0000256" key="8">
    <source>
        <dbReference type="ARBA" id="ARBA00023242"/>
    </source>
</evidence>
<dbReference type="GO" id="GO:0008270">
    <property type="term" value="F:zinc ion binding"/>
    <property type="evidence" value="ECO:0007669"/>
    <property type="project" value="UniProtKB-KW"/>
</dbReference>
<evidence type="ECO:0000256" key="2">
    <source>
        <dbReference type="ARBA" id="ARBA00022723"/>
    </source>
</evidence>
<keyword evidence="4" id="KW-0863">Zinc-finger</keyword>
<dbReference type="GO" id="GO:0006281">
    <property type="term" value="P:DNA repair"/>
    <property type="evidence" value="ECO:0007669"/>
    <property type="project" value="UniProtKB-KW"/>
</dbReference>
<dbReference type="FunFam" id="3.30.428.10:FF:000004">
    <property type="entry name" value="aprataxin isoform X2"/>
    <property type="match status" value="1"/>
</dbReference>
<dbReference type="Proteomes" id="UP001516400">
    <property type="component" value="Unassembled WGS sequence"/>
</dbReference>
<dbReference type="Pfam" id="PF11969">
    <property type="entry name" value="DcpS_C"/>
    <property type="match status" value="1"/>
</dbReference>
<accession>A0ABD2PA95</accession>
<dbReference type="AlphaFoldDB" id="A0ABD2PA95"/>
<dbReference type="GO" id="GO:0005634">
    <property type="term" value="C:nucleus"/>
    <property type="evidence" value="ECO:0007669"/>
    <property type="project" value="UniProtKB-SubCell"/>
</dbReference>
<dbReference type="Pfam" id="PF16278">
    <property type="entry name" value="zf-C2HE"/>
    <property type="match status" value="1"/>
</dbReference>
<evidence type="ECO:0000256" key="1">
    <source>
        <dbReference type="ARBA" id="ARBA00004123"/>
    </source>
</evidence>
<protein>
    <recommendedName>
        <fullName evidence="10">HIT domain-containing protein</fullName>
    </recommendedName>
</protein>
<evidence type="ECO:0000256" key="3">
    <source>
        <dbReference type="ARBA" id="ARBA00022763"/>
    </source>
</evidence>
<dbReference type="InterPro" id="IPR036265">
    <property type="entry name" value="HIT-like_sf"/>
</dbReference>
<gene>
    <name evidence="11" type="ORF">HHI36_001892</name>
</gene>
<comment type="subcellular location">
    <subcellularLocation>
        <location evidence="1">Nucleus</location>
    </subcellularLocation>
</comment>
<dbReference type="EMBL" id="JABFTP020000185">
    <property type="protein sequence ID" value="KAL3287420.1"/>
    <property type="molecule type" value="Genomic_DNA"/>
</dbReference>